<proteinExistence type="predicted"/>
<dbReference type="Proteomes" id="UP001200642">
    <property type="component" value="Unassembled WGS sequence"/>
</dbReference>
<organism evidence="1 2">
    <name type="scientific">Cerina litoralis</name>
    <dbReference type="NCBI Taxonomy" id="2874477"/>
    <lineage>
        <taxon>Bacteria</taxon>
        <taxon>Pseudomonadati</taxon>
        <taxon>Bacteroidota</taxon>
        <taxon>Flavobacteriia</taxon>
        <taxon>Flavobacteriales</taxon>
        <taxon>Flavobacteriaceae</taxon>
        <taxon>Cerina</taxon>
    </lineage>
</organism>
<dbReference type="EMBL" id="JAIRBC010000022">
    <property type="protein sequence ID" value="MCG2461973.1"/>
    <property type="molecule type" value="Genomic_DNA"/>
</dbReference>
<comment type="caution">
    <text evidence="1">The sequence shown here is derived from an EMBL/GenBank/DDBJ whole genome shotgun (WGS) entry which is preliminary data.</text>
</comment>
<evidence type="ECO:0000313" key="1">
    <source>
        <dbReference type="EMBL" id="MCG2461973.1"/>
    </source>
</evidence>
<evidence type="ECO:0000313" key="2">
    <source>
        <dbReference type="Proteomes" id="UP001200642"/>
    </source>
</evidence>
<reference evidence="1" key="1">
    <citation type="submission" date="2023-02" db="EMBL/GenBank/DDBJ databases">
        <title>Genome of Flavobacteriaceae gen. nov. sp. strain F89.</title>
        <authorList>
            <person name="Wang Y."/>
        </authorList>
    </citation>
    <scope>NUCLEOTIDE SEQUENCE</scope>
    <source>
        <strain evidence="1">F89</strain>
    </source>
</reference>
<name>A0AAE3EX91_9FLAO</name>
<protein>
    <submittedName>
        <fullName evidence="1">Uncharacterized protein</fullName>
    </submittedName>
</protein>
<keyword evidence="2" id="KW-1185">Reference proteome</keyword>
<sequence length="48" mass="5541">MKRRENVAYPALASRLSAEPKQRPDTIHTQSLGKIWDKAIKFVIIKSF</sequence>
<accession>A0AAE3EX91</accession>
<dbReference type="AlphaFoldDB" id="A0AAE3EX91"/>
<gene>
    <name evidence="1" type="ORF">K8352_14535</name>
</gene>